<keyword evidence="3" id="KW-1185">Reference proteome</keyword>
<proteinExistence type="predicted"/>
<dbReference type="EMBL" id="QGKV02001556">
    <property type="protein sequence ID" value="KAF3518508.1"/>
    <property type="molecule type" value="Genomic_DNA"/>
</dbReference>
<keyword evidence="1" id="KW-0175">Coiled coil</keyword>
<organism evidence="2 3">
    <name type="scientific">Brassica cretica</name>
    <name type="common">Mustard</name>
    <dbReference type="NCBI Taxonomy" id="69181"/>
    <lineage>
        <taxon>Eukaryota</taxon>
        <taxon>Viridiplantae</taxon>
        <taxon>Streptophyta</taxon>
        <taxon>Embryophyta</taxon>
        <taxon>Tracheophyta</taxon>
        <taxon>Spermatophyta</taxon>
        <taxon>Magnoliopsida</taxon>
        <taxon>eudicotyledons</taxon>
        <taxon>Gunneridae</taxon>
        <taxon>Pentapetalae</taxon>
        <taxon>rosids</taxon>
        <taxon>malvids</taxon>
        <taxon>Brassicales</taxon>
        <taxon>Brassicaceae</taxon>
        <taxon>Brassiceae</taxon>
        <taxon>Brassica</taxon>
    </lineage>
</organism>
<name>A0ABQ7AWZ3_BRACR</name>
<reference evidence="2 3" key="1">
    <citation type="journal article" date="2020" name="BMC Genomics">
        <title>Intraspecific diversification of the crop wild relative Brassica cretica Lam. using demographic model selection.</title>
        <authorList>
            <person name="Kioukis A."/>
            <person name="Michalopoulou V.A."/>
            <person name="Briers L."/>
            <person name="Pirintsos S."/>
            <person name="Studholme D.J."/>
            <person name="Pavlidis P."/>
            <person name="Sarris P.F."/>
        </authorList>
    </citation>
    <scope>NUCLEOTIDE SEQUENCE [LARGE SCALE GENOMIC DNA]</scope>
    <source>
        <strain evidence="3">cv. PFS-1207/04</strain>
    </source>
</reference>
<evidence type="ECO:0000256" key="1">
    <source>
        <dbReference type="SAM" id="Coils"/>
    </source>
</evidence>
<accession>A0ABQ7AWZ3</accession>
<feature type="coiled-coil region" evidence="1">
    <location>
        <begin position="4"/>
        <end position="38"/>
    </location>
</feature>
<protein>
    <submittedName>
        <fullName evidence="2">Uncharacterized protein</fullName>
    </submittedName>
</protein>
<dbReference type="Proteomes" id="UP000266723">
    <property type="component" value="Unassembled WGS sequence"/>
</dbReference>
<comment type="caution">
    <text evidence="2">The sequence shown here is derived from an EMBL/GenBank/DDBJ whole genome shotgun (WGS) entry which is preliminary data.</text>
</comment>
<gene>
    <name evidence="2" type="ORF">DY000_02062970</name>
</gene>
<evidence type="ECO:0000313" key="3">
    <source>
        <dbReference type="Proteomes" id="UP000266723"/>
    </source>
</evidence>
<evidence type="ECO:0000313" key="2">
    <source>
        <dbReference type="EMBL" id="KAF3518508.1"/>
    </source>
</evidence>
<sequence length="85" mass="9935">MEKMREFQRQLSDLKKTVDESEQKRLNLEKTVYELSKKKAGIKLMVCLSLNRFSVSDSARNCCKGFKGEWRSSKLSVIRYLLGLE</sequence>